<evidence type="ECO:0008006" key="8">
    <source>
        <dbReference type="Google" id="ProtNLM"/>
    </source>
</evidence>
<dbReference type="Gene3D" id="6.10.250.3260">
    <property type="match status" value="1"/>
</dbReference>
<keyword evidence="6" id="KW-0687">Ribonucleoprotein</keyword>
<evidence type="ECO:0000256" key="1">
    <source>
        <dbReference type="ARBA" id="ARBA00004229"/>
    </source>
</evidence>
<dbReference type="GO" id="GO:1990904">
    <property type="term" value="C:ribonucleoprotein complex"/>
    <property type="evidence" value="ECO:0007669"/>
    <property type="project" value="UniProtKB-KW"/>
</dbReference>
<dbReference type="GO" id="GO:0003735">
    <property type="term" value="F:structural constituent of ribosome"/>
    <property type="evidence" value="ECO:0007669"/>
    <property type="project" value="InterPro"/>
</dbReference>
<proteinExistence type="inferred from homology"/>
<keyword evidence="3" id="KW-0150">Chloroplast</keyword>
<keyword evidence="5" id="KW-0689">Ribosomal protein</keyword>
<dbReference type="EMBL" id="HBHR01001585">
    <property type="protein sequence ID" value="CAD9858118.1"/>
    <property type="molecule type" value="Transcribed_RNA"/>
</dbReference>
<dbReference type="InterPro" id="IPR001147">
    <property type="entry name" value="Ribosomal_eL21"/>
</dbReference>
<organism evidence="7">
    <name type="scientific">Fibrocapsa japonica</name>
    <dbReference type="NCBI Taxonomy" id="94617"/>
    <lineage>
        <taxon>Eukaryota</taxon>
        <taxon>Sar</taxon>
        <taxon>Stramenopiles</taxon>
        <taxon>Ochrophyta</taxon>
        <taxon>Raphidophyceae</taxon>
        <taxon>Chattonellales</taxon>
        <taxon>Chattonellaceae</taxon>
        <taxon>Fibrocapsa</taxon>
    </lineage>
</organism>
<dbReference type="InterPro" id="IPR008991">
    <property type="entry name" value="Translation_prot_SH3-like_sf"/>
</dbReference>
<dbReference type="PROSITE" id="PS01171">
    <property type="entry name" value="RIBOSOMAL_L21E"/>
    <property type="match status" value="1"/>
</dbReference>
<evidence type="ECO:0000313" key="7">
    <source>
        <dbReference type="EMBL" id="CAD9858118.1"/>
    </source>
</evidence>
<accession>A0A7S2XXW3</accession>
<name>A0A7S2XXW3_9STRA</name>
<dbReference type="InterPro" id="IPR018259">
    <property type="entry name" value="Ribosomal_eL21_CS"/>
</dbReference>
<evidence type="ECO:0000256" key="6">
    <source>
        <dbReference type="ARBA" id="ARBA00023274"/>
    </source>
</evidence>
<dbReference type="SUPFAM" id="SSF50104">
    <property type="entry name" value="Translation proteins SH3-like domain"/>
    <property type="match status" value="1"/>
</dbReference>
<dbReference type="GO" id="GO:0006412">
    <property type="term" value="P:translation"/>
    <property type="evidence" value="ECO:0007669"/>
    <property type="project" value="InterPro"/>
</dbReference>
<dbReference type="PANTHER" id="PTHR20981">
    <property type="entry name" value="60S RIBOSOMAL PROTEIN L21"/>
    <property type="match status" value="1"/>
</dbReference>
<evidence type="ECO:0000256" key="2">
    <source>
        <dbReference type="ARBA" id="ARBA00008427"/>
    </source>
</evidence>
<evidence type="ECO:0000256" key="3">
    <source>
        <dbReference type="ARBA" id="ARBA00022528"/>
    </source>
</evidence>
<dbReference type="GO" id="GO:0005840">
    <property type="term" value="C:ribosome"/>
    <property type="evidence" value="ECO:0007669"/>
    <property type="project" value="UniProtKB-KW"/>
</dbReference>
<sequence>MPHSFGYRARTRDMFSQPFKKGGLIKMSKYLTTYKVGDCVDIKANPAIHKGMPHKHYHGRTGIIYNVTKRAVGVNVNKIVNGRVIIKKVVVRVEHVHPSKCQSEIIRRKKENEAAKVEARKTGVKVNLRRIPKQPKEGYFLKNRDAEIQTIQPLPFVDLL</sequence>
<dbReference type="FunFam" id="6.10.250.3260:FF:000002">
    <property type="entry name" value="60S ribosomal protein L21"/>
    <property type="match status" value="1"/>
</dbReference>
<dbReference type="Pfam" id="PF01157">
    <property type="entry name" value="Ribosomal_L21e"/>
    <property type="match status" value="1"/>
</dbReference>
<comment type="subcellular location">
    <subcellularLocation>
        <location evidence="1">Plastid</location>
        <location evidence="1">Chloroplast</location>
    </subcellularLocation>
</comment>
<keyword evidence="4" id="KW-0934">Plastid</keyword>
<comment type="similarity">
    <text evidence="2">Belongs to the eukaryotic ribosomal protein eL21 family.</text>
</comment>
<evidence type="ECO:0000256" key="5">
    <source>
        <dbReference type="ARBA" id="ARBA00022980"/>
    </source>
</evidence>
<protein>
    <recommendedName>
        <fullName evidence="8">60S ribosomal protein L21</fullName>
    </recommendedName>
</protein>
<dbReference type="InterPro" id="IPR036948">
    <property type="entry name" value="Ribosomal_eL21_sf"/>
</dbReference>
<dbReference type="AlphaFoldDB" id="A0A7S2XXW3"/>
<dbReference type="GO" id="GO:0009507">
    <property type="term" value="C:chloroplast"/>
    <property type="evidence" value="ECO:0007669"/>
    <property type="project" value="UniProtKB-SubCell"/>
</dbReference>
<gene>
    <name evidence="7" type="ORF">FJAP1339_LOCUS636</name>
</gene>
<dbReference type="Gene3D" id="2.30.30.70">
    <property type="entry name" value="Ribosomal protein L21"/>
    <property type="match status" value="1"/>
</dbReference>
<dbReference type="FunFam" id="2.30.30.70:FF:000001">
    <property type="entry name" value="60S ribosomal protein L21"/>
    <property type="match status" value="1"/>
</dbReference>
<reference evidence="7" key="1">
    <citation type="submission" date="2021-01" db="EMBL/GenBank/DDBJ databases">
        <authorList>
            <person name="Corre E."/>
            <person name="Pelletier E."/>
            <person name="Niang G."/>
            <person name="Scheremetjew M."/>
            <person name="Finn R."/>
            <person name="Kale V."/>
            <person name="Holt S."/>
            <person name="Cochrane G."/>
            <person name="Meng A."/>
            <person name="Brown T."/>
            <person name="Cohen L."/>
        </authorList>
    </citation>
    <scope>NUCLEOTIDE SEQUENCE</scope>
    <source>
        <strain evidence="7">CCMP1661</strain>
    </source>
</reference>
<evidence type="ECO:0000256" key="4">
    <source>
        <dbReference type="ARBA" id="ARBA00022640"/>
    </source>
</evidence>